<evidence type="ECO:0000313" key="1">
    <source>
        <dbReference type="EMBL" id="QGM26914.1"/>
    </source>
</evidence>
<organism evidence="1 2">
    <name type="scientific">Acinetobacter towneri</name>
    <dbReference type="NCBI Taxonomy" id="202956"/>
    <lineage>
        <taxon>Bacteria</taxon>
        <taxon>Pseudomonadati</taxon>
        <taxon>Pseudomonadota</taxon>
        <taxon>Gammaproteobacteria</taxon>
        <taxon>Moraxellales</taxon>
        <taxon>Moraxellaceae</taxon>
        <taxon>Acinetobacter</taxon>
    </lineage>
</organism>
<dbReference type="Proteomes" id="UP000405075">
    <property type="component" value="Chromosome"/>
</dbReference>
<protein>
    <submittedName>
        <fullName evidence="1">Uncharacterized protein</fullName>
    </submittedName>
</protein>
<gene>
    <name evidence="1" type="ORF">GJD93_04045</name>
</gene>
<dbReference type="EMBL" id="CP046045">
    <property type="protein sequence ID" value="QGM26914.1"/>
    <property type="molecule type" value="Genomic_DNA"/>
</dbReference>
<sequence>MNLDFENYPKIQMGYLMIPSPSDDLKRYPEVYDRFCGIIYMAAKVGGDSDKYFISKKAKDAVHIRSALSEFVGVEEYVMQTYPNAVPEAYRLYKSSNPIFHMLKLLRNFNIHLSDSVLDFKPMMVRTLIENSGEFEINVDFISNLSVDELKRLKSAKDYSAELLYEMVRCFEKEQHEFGISTLIISSALDYSEIILKAIENNVE</sequence>
<proteinExistence type="predicted"/>
<reference evidence="2" key="1">
    <citation type="submission" date="2019-11" db="EMBL/GenBank/DDBJ databases">
        <title>Escherichia coli 1916D6.</title>
        <authorList>
            <person name="Yao H."/>
            <person name="Du X."/>
            <person name="Yu R."/>
            <person name="Li A."/>
        </authorList>
    </citation>
    <scope>NUCLEOTIDE SEQUENCE [LARGE SCALE GENOMIC DNA]</scope>
    <source>
        <strain evidence="2">19110F47</strain>
    </source>
</reference>
<dbReference type="RefSeq" id="WP_154320383.1">
    <property type="nucleotide sequence ID" value="NZ_CP046045.1"/>
</dbReference>
<evidence type="ECO:0000313" key="2">
    <source>
        <dbReference type="Proteomes" id="UP000405075"/>
    </source>
</evidence>
<dbReference type="AlphaFoldDB" id="A0AAP9GUL7"/>
<name>A0AAP9GUL7_9GAMM</name>
<accession>A0AAP9GUL7</accession>